<name>A8HVG1_AZOC5</name>
<reference evidence="3 4" key="4">
    <citation type="journal article" date="2009" name="Appl. Environ. Microbiol.">
        <title>Comparative genome-wide transcriptional profiling of Azorhizobium caulinodans ORS571 grown under free-living and symbiotic conditions.</title>
        <authorList>
            <person name="Tsukada S."/>
            <person name="Aono T."/>
            <person name="Akiba N."/>
            <person name="Lee KB."/>
            <person name="Liu CT."/>
            <person name="Toyazaki H."/>
            <person name="Oyaizu H."/>
        </authorList>
    </citation>
    <scope>NUCLEOTIDE SEQUENCE [LARGE SCALE GENOMIC DNA]</scope>
    <source>
        <strain evidence="4">ATCC 43989 / DSM 5975 / JCM 20966 / LMG 6465 / NBRC 14845 / NCIMB 13405 / ORS 571</strain>
    </source>
</reference>
<sequence>MAAQRHRAGGEVKDEAKRLRALALHHGCARGADVASYERRCYHSFSGNGGDRTFMPMSHPRMHARPGAEGRPDAGAVVTKAVVRAADALGLTAKRLGEVIGVSEATVSRMRKAGHVLEAGGKPFELAVLFVRLFRGLDAIVGGDAPAARAWMQAENAALGAVPAERIRTVTGLLDVIAYLDARRARV</sequence>
<dbReference type="HOGENOM" id="CLU_1444912_0_0_5"/>
<reference evidence="3 4" key="3">
    <citation type="journal article" date="2008" name="BMC Genomics">
        <title>The genome of the versatile nitrogen fixer Azorhizobium caulinodans ORS571.</title>
        <authorList>
            <person name="Lee KB."/>
            <person name="Backer P.D."/>
            <person name="Aono T."/>
            <person name="Liu CT."/>
            <person name="Suzuki S."/>
            <person name="Suzuki T."/>
            <person name="Kaneko T."/>
            <person name="Yamada M."/>
            <person name="Tabata S."/>
            <person name="Kupfer D.M."/>
            <person name="Najar F.Z."/>
            <person name="Wiley G.B."/>
            <person name="Roe B."/>
            <person name="Binnewies T.T."/>
            <person name="Ussery D.W."/>
            <person name="D'Haeze W."/>
            <person name="Herder J.D."/>
            <person name="Gevers D."/>
            <person name="Vereecke D."/>
            <person name="Holsters M."/>
            <person name="Oyaizu H."/>
        </authorList>
    </citation>
    <scope>NUCLEOTIDE SEQUENCE [LARGE SCALE GENOMIC DNA]</scope>
    <source>
        <strain evidence="4">ATCC 43989 / DSM 5975 / JCM 20966 / LMG 6465 / NBRC 14845 / NCIMB 13405 / ORS 571</strain>
    </source>
</reference>
<dbReference type="Proteomes" id="UP000000270">
    <property type="component" value="Chromosome"/>
</dbReference>
<dbReference type="InterPro" id="IPR024467">
    <property type="entry name" value="Xre/MbcA/ParS-like_toxin-bd"/>
</dbReference>
<gene>
    <name evidence="3" type="ordered locus">AZC_4311</name>
</gene>
<evidence type="ECO:0000313" key="3">
    <source>
        <dbReference type="EMBL" id="BAF90309.1"/>
    </source>
</evidence>
<evidence type="ECO:0000313" key="4">
    <source>
        <dbReference type="Proteomes" id="UP000000270"/>
    </source>
</evidence>
<evidence type="ECO:0000259" key="1">
    <source>
        <dbReference type="Pfam" id="PF09722"/>
    </source>
</evidence>
<protein>
    <submittedName>
        <fullName evidence="3">Uncharacterized protein</fullName>
    </submittedName>
</protein>
<dbReference type="STRING" id="438753.AZC_4311"/>
<dbReference type="eggNOG" id="COG5642">
    <property type="taxonomic scope" value="Bacteria"/>
</dbReference>
<dbReference type="GO" id="GO:0003677">
    <property type="term" value="F:DNA binding"/>
    <property type="evidence" value="ECO:0007669"/>
    <property type="project" value="InterPro"/>
</dbReference>
<dbReference type="InterPro" id="IPR046847">
    <property type="entry name" value="Xre-like_HTH"/>
</dbReference>
<keyword evidence="4" id="KW-1185">Reference proteome</keyword>
<reference evidence="3 4" key="6">
    <citation type="journal article" date="2011" name="Appl. Environ. Microbiol.">
        <title>Involvement of the azorhizobial chromosome partition gene (parA) in the onset of bacteroid differentiation during Sesbania rostrata stem nodule development.</title>
        <authorList>
            <person name="Liu CT."/>
            <person name="Lee KB."/>
            <person name="Wang YS."/>
            <person name="Peng MH."/>
            <person name="Lee KT."/>
            <person name="Suzuki S."/>
            <person name="Suzuki T."/>
            <person name="Oyaizu H."/>
        </authorList>
    </citation>
    <scope>NUCLEOTIDE SEQUENCE [LARGE SCALE GENOMIC DNA]</scope>
    <source>
        <strain evidence="4">ATCC 43989 / DSM 5975 / JCM 20966 / LMG 6465 / NBRC 14845 / NCIMB 13405 / ORS 571</strain>
    </source>
</reference>
<reference evidence="3 4" key="1">
    <citation type="journal article" date="2007" name="Appl. Environ. Microbiol.">
        <title>Rhizobial factors required for stem nodule maturation and maintenance in Sesbania rostrata-Azorhizobium caulinodans ORS571 symbiosis.</title>
        <authorList>
            <person name="Suzuki S."/>
            <person name="Aono T."/>
            <person name="Lee KB."/>
            <person name="Suzuki T."/>
            <person name="Liu CT."/>
            <person name="Miwa H."/>
            <person name="Wakao S."/>
            <person name="Iki T."/>
            <person name="Oyaizu H."/>
        </authorList>
    </citation>
    <scope>NUCLEOTIDE SEQUENCE [LARGE SCALE GENOMIC DNA]</scope>
    <source>
        <strain evidence="4">ATCC 43989 / DSM 5975 / JCM 20966 / LMG 6465 / NBRC 14845 / NCIMB 13405 / ORS 571</strain>
    </source>
</reference>
<accession>A8HVG1</accession>
<dbReference type="KEGG" id="azc:AZC_4311"/>
<feature type="domain" description="Antitoxin Xre/MbcA/ParS-like toxin-binding" evidence="1">
    <location>
        <begin position="137"/>
        <end position="185"/>
    </location>
</feature>
<proteinExistence type="predicted"/>
<feature type="domain" description="Antitoxin Xre-like helix-turn-helix" evidence="2">
    <location>
        <begin position="71"/>
        <end position="132"/>
    </location>
</feature>
<dbReference type="AlphaFoldDB" id="A8HVG1"/>
<dbReference type="Pfam" id="PF09722">
    <property type="entry name" value="Xre_MbcA_ParS_C"/>
    <property type="match status" value="1"/>
</dbReference>
<evidence type="ECO:0000259" key="2">
    <source>
        <dbReference type="Pfam" id="PF20432"/>
    </source>
</evidence>
<dbReference type="EMBL" id="AP009384">
    <property type="protein sequence ID" value="BAF90309.1"/>
    <property type="molecule type" value="Genomic_DNA"/>
</dbReference>
<reference evidence="3 4" key="5">
    <citation type="journal article" date="2010" name="Appl. Environ. Microbiol.">
        <title>phrR-like gene praR of Azorhizobium caulinodans ORS571 is essential for symbiosis with Sesbania rostrata and is involved in expression of reb genes.</title>
        <authorList>
            <person name="Akiba N."/>
            <person name="Aono T."/>
            <person name="Toyazaki H."/>
            <person name="Sato S."/>
            <person name="Oyaizu H."/>
        </authorList>
    </citation>
    <scope>NUCLEOTIDE SEQUENCE [LARGE SCALE GENOMIC DNA]</scope>
    <source>
        <strain evidence="4">ATCC 43989 / DSM 5975 / JCM 20966 / LMG 6465 / NBRC 14845 / NCIMB 13405 / ORS 571</strain>
    </source>
</reference>
<organism evidence="3 4">
    <name type="scientific">Azorhizobium caulinodans (strain ATCC 43989 / DSM 5975 / JCM 20966 / LMG 6465 / NBRC 14845 / NCIMB 13405 / ORS 571)</name>
    <dbReference type="NCBI Taxonomy" id="438753"/>
    <lineage>
        <taxon>Bacteria</taxon>
        <taxon>Pseudomonadati</taxon>
        <taxon>Pseudomonadota</taxon>
        <taxon>Alphaproteobacteria</taxon>
        <taxon>Hyphomicrobiales</taxon>
        <taxon>Xanthobacteraceae</taxon>
        <taxon>Azorhizobium</taxon>
    </lineage>
</organism>
<reference evidence="4" key="2">
    <citation type="submission" date="2007-04" db="EMBL/GenBank/DDBJ databases">
        <title>Complete genome sequence of the nitrogen-fixing bacterium Azorhizobium caulinodans ORS571.</title>
        <authorList>
            <person name="Lee K.B."/>
            <person name="Backer P.D."/>
            <person name="Aono T."/>
            <person name="Liu C.T."/>
            <person name="Suzuki S."/>
            <person name="Suzuki T."/>
            <person name="Kaneko T."/>
            <person name="Yamada M."/>
            <person name="Tabata S."/>
            <person name="Kupfer D.M."/>
            <person name="Najar F.Z."/>
            <person name="Wiley G.B."/>
            <person name="Roe B."/>
            <person name="Binnewies T."/>
            <person name="Ussery D."/>
            <person name="Vereecke D."/>
            <person name="Gevers D."/>
            <person name="Holsters M."/>
            <person name="Oyaizu H."/>
        </authorList>
    </citation>
    <scope>NUCLEOTIDE SEQUENCE [LARGE SCALE GENOMIC DNA]</scope>
    <source>
        <strain evidence="4">ATCC 43989 / DSM 5975 / JCM 20966 / LMG 6465 / NBRC 14845 / NCIMB 13405 / ORS 571</strain>
    </source>
</reference>
<dbReference type="Pfam" id="PF20432">
    <property type="entry name" value="Xre-like-HTH"/>
    <property type="match status" value="1"/>
</dbReference>